<keyword evidence="2" id="KW-1185">Reference proteome</keyword>
<dbReference type="OrthoDB" id="2387127at2759"/>
<name>A0A397TR49_9GLOM</name>
<evidence type="ECO:0000313" key="1">
    <source>
        <dbReference type="EMBL" id="RIB00374.1"/>
    </source>
</evidence>
<reference evidence="1 2" key="1">
    <citation type="submission" date="2018-06" db="EMBL/GenBank/DDBJ databases">
        <title>Comparative genomics reveals the genomic features of Rhizophagus irregularis, R. cerebriforme, R. diaphanum and Gigaspora rosea, and their symbiotic lifestyle signature.</title>
        <authorList>
            <person name="Morin E."/>
            <person name="San Clemente H."/>
            <person name="Chen E.C.H."/>
            <person name="De La Providencia I."/>
            <person name="Hainaut M."/>
            <person name="Kuo A."/>
            <person name="Kohler A."/>
            <person name="Murat C."/>
            <person name="Tang N."/>
            <person name="Roy S."/>
            <person name="Loubradou J."/>
            <person name="Henrissat B."/>
            <person name="Grigoriev I.V."/>
            <person name="Corradi N."/>
            <person name="Roux C."/>
            <person name="Martin F.M."/>
        </authorList>
    </citation>
    <scope>NUCLEOTIDE SEQUENCE [LARGE SCALE GENOMIC DNA]</scope>
    <source>
        <strain evidence="1 2">DAOM 194757</strain>
    </source>
</reference>
<dbReference type="AlphaFoldDB" id="A0A397TR49"/>
<accession>A0A397TR49</accession>
<sequence length="489" mass="56999">MSENYFYLNRNQPSNVLYFKEWLPNVYLPKVKTLRRNNVNIAESQYRQELEEAITTCGTNNSKNKRKLVEILSQFNATSKEQRQKFYKEAWTGEKEKRQAMEQERNVNIIQENIEFILSRCRVKLGNSCSEATMVAYTEIVRHLERLDPATIKPEVPLASGIIDLSGNEDPFVNLLSSRSKQILMHHEFGNNEFPGEIKFMVDDFVDTYKDLRPDFDPVLMRPIAFPRGEMSIESRRILMAVFDLLEGLRHIWSLRPLLMEDDYSENSYVIHAVSKVLDPIFTYSKWSLKRAWSEQTNKSSQSRMERMEATNSGKKPDLQVLLKLDTVENEIVLAEVSRLLPQQDKEIIDWKKLVRICKDCFDERYNVFFDGRDDTTDIARSINVKLGKVPVLGIQVIRDRVIVSALDLFEDDFYRVFRICELVIPLRISSRPIVEEFLKNALKMRFVVEKIIAMSVDVKDEISLLPVTEDRTPSTSMMSTTYSPPKNF</sequence>
<organism evidence="1 2">
    <name type="scientific">Gigaspora rosea</name>
    <dbReference type="NCBI Taxonomy" id="44941"/>
    <lineage>
        <taxon>Eukaryota</taxon>
        <taxon>Fungi</taxon>
        <taxon>Fungi incertae sedis</taxon>
        <taxon>Mucoromycota</taxon>
        <taxon>Glomeromycotina</taxon>
        <taxon>Glomeromycetes</taxon>
        <taxon>Diversisporales</taxon>
        <taxon>Gigasporaceae</taxon>
        <taxon>Gigaspora</taxon>
    </lineage>
</organism>
<dbReference type="Proteomes" id="UP000266673">
    <property type="component" value="Unassembled WGS sequence"/>
</dbReference>
<comment type="caution">
    <text evidence="1">The sequence shown here is derived from an EMBL/GenBank/DDBJ whole genome shotgun (WGS) entry which is preliminary data.</text>
</comment>
<proteinExistence type="predicted"/>
<dbReference type="EMBL" id="QKWP01004342">
    <property type="protein sequence ID" value="RIB00374.1"/>
    <property type="molecule type" value="Genomic_DNA"/>
</dbReference>
<gene>
    <name evidence="1" type="ORF">C2G38_2130018</name>
</gene>
<evidence type="ECO:0000313" key="2">
    <source>
        <dbReference type="Proteomes" id="UP000266673"/>
    </source>
</evidence>
<protein>
    <submittedName>
        <fullName evidence="1">Uncharacterized protein</fullName>
    </submittedName>
</protein>